<name>A0A650CGU4_SULOH</name>
<gene>
    <name evidence="3" type="ORF">D1869_07105</name>
    <name evidence="2" type="ORF">HNQ62_000308</name>
</gene>
<reference evidence="2 5" key="2">
    <citation type="submission" date="2020-08" db="EMBL/GenBank/DDBJ databases">
        <title>Genomic Encyclopedia of Type Strains, Phase IV (KMG-IV): sequencing the most valuable type-strain genomes for metagenomic binning, comparative biology and taxonomic classification.</title>
        <authorList>
            <person name="Goeker M."/>
        </authorList>
    </citation>
    <scope>NUCLEOTIDE SEQUENCE [LARGE SCALE GENOMIC DNA]</scope>
    <source>
        <strain evidence="2 5">DSM 12421</strain>
    </source>
</reference>
<evidence type="ECO:0000313" key="2">
    <source>
        <dbReference type="EMBL" id="MBB5252590.1"/>
    </source>
</evidence>
<dbReference type="GeneID" id="42801002"/>
<evidence type="ECO:0000313" key="5">
    <source>
        <dbReference type="Proteomes" id="UP000582213"/>
    </source>
</evidence>
<keyword evidence="4" id="KW-1185">Reference proteome</keyword>
<proteinExistence type="predicted"/>
<feature type="compositionally biased region" description="Basic residues" evidence="1">
    <location>
        <begin position="141"/>
        <end position="175"/>
    </location>
</feature>
<evidence type="ECO:0000313" key="3">
    <source>
        <dbReference type="EMBL" id="QGR16968.1"/>
    </source>
</evidence>
<sequence>MKAIVEYFNGEEVQLYPGIIGIKVNKIKEDEIEINSEDEIENLSLKDGIAYVHNSAPLYLKGVNTKYVLPKPLKLLRLGIPTSLENAEQVQVNYLTFFDKDYVLVGFNLTDDFKEPFAILEFDEGYTKVVLKDEFSEVKPKKEKIKKAKRKKKGAKRASKKQKAKSKSARKSRRV</sequence>
<accession>A0A650CGU4</accession>
<evidence type="ECO:0000313" key="4">
    <source>
        <dbReference type="Proteomes" id="UP000427373"/>
    </source>
</evidence>
<dbReference type="OrthoDB" id="43631at2157"/>
<evidence type="ECO:0000256" key="1">
    <source>
        <dbReference type="SAM" id="MobiDB-lite"/>
    </source>
</evidence>
<protein>
    <submittedName>
        <fullName evidence="3">Uncharacterized protein</fullName>
    </submittedName>
</protein>
<dbReference type="AlphaFoldDB" id="A0A650CGU4"/>
<dbReference type="Proteomes" id="UP000427373">
    <property type="component" value="Chromosome"/>
</dbReference>
<dbReference type="EMBL" id="JACHFY010000001">
    <property type="protein sequence ID" value="MBB5252590.1"/>
    <property type="molecule type" value="Genomic_DNA"/>
</dbReference>
<dbReference type="Proteomes" id="UP000582213">
    <property type="component" value="Unassembled WGS sequence"/>
</dbReference>
<dbReference type="EMBL" id="CP045484">
    <property type="protein sequence ID" value="QGR16968.1"/>
    <property type="molecule type" value="Genomic_DNA"/>
</dbReference>
<reference evidence="3 4" key="1">
    <citation type="submission" date="2019-10" db="EMBL/GenBank/DDBJ databases">
        <title>Genome Sequences from Six Type Strain Members of the Archaeal Family Sulfolobaceae: Acidianus ambivalens, Acidianus infernus, Metallosphaera prunae, Stygiolobus azoricus, Sulfolobus metallicus, and Sulfurisphaera ohwakuensis.</title>
        <authorList>
            <person name="Counts J.A."/>
            <person name="Kelly R.M."/>
        </authorList>
    </citation>
    <scope>NUCLEOTIDE SEQUENCE [LARGE SCALE GENOMIC DNA]</scope>
    <source>
        <strain evidence="3 4">TA-1</strain>
    </source>
</reference>
<feature type="region of interest" description="Disordered" evidence="1">
    <location>
        <begin position="140"/>
        <end position="175"/>
    </location>
</feature>
<dbReference type="RefSeq" id="WP_156014511.1">
    <property type="nucleotide sequence ID" value="NZ_CP045484.1"/>
</dbReference>
<dbReference type="KEGG" id="soh:D1869_07105"/>
<organism evidence="3 4">
    <name type="scientific">Sulfurisphaera ohwakuensis</name>
    <dbReference type="NCBI Taxonomy" id="69656"/>
    <lineage>
        <taxon>Archaea</taxon>
        <taxon>Thermoproteota</taxon>
        <taxon>Thermoprotei</taxon>
        <taxon>Sulfolobales</taxon>
        <taxon>Sulfolobaceae</taxon>
        <taxon>Sulfurisphaera</taxon>
    </lineage>
</organism>